<protein>
    <recommendedName>
        <fullName evidence="2">starch synthase</fullName>
        <ecNumber evidence="2">2.4.1.21</ecNumber>
    </recommendedName>
</protein>
<dbReference type="GO" id="GO:0009011">
    <property type="term" value="F:alpha-1,4-glucan glucosyltransferase (ADP-glucose donor) activity"/>
    <property type="evidence" value="ECO:0007669"/>
    <property type="project" value="UniProtKB-EC"/>
</dbReference>
<organism evidence="6 7">
    <name type="scientific">Shewanella aestuarii</name>
    <dbReference type="NCBI Taxonomy" id="1028752"/>
    <lineage>
        <taxon>Bacteria</taxon>
        <taxon>Pseudomonadati</taxon>
        <taxon>Pseudomonadota</taxon>
        <taxon>Gammaproteobacteria</taxon>
        <taxon>Alteromonadales</taxon>
        <taxon>Shewanellaceae</taxon>
        <taxon>Shewanella</taxon>
    </lineage>
</organism>
<evidence type="ECO:0000256" key="2">
    <source>
        <dbReference type="ARBA" id="ARBA00012588"/>
    </source>
</evidence>
<evidence type="ECO:0000256" key="1">
    <source>
        <dbReference type="ARBA" id="ARBA00001478"/>
    </source>
</evidence>
<evidence type="ECO:0000256" key="3">
    <source>
        <dbReference type="ARBA" id="ARBA00022676"/>
    </source>
</evidence>
<dbReference type="SUPFAM" id="SSF53756">
    <property type="entry name" value="UDP-Glycosyltransferase/glycogen phosphorylase"/>
    <property type="match status" value="1"/>
</dbReference>
<dbReference type="InterPro" id="IPR013534">
    <property type="entry name" value="Starch_synth_cat_dom"/>
</dbReference>
<evidence type="ECO:0000256" key="4">
    <source>
        <dbReference type="ARBA" id="ARBA00022679"/>
    </source>
</evidence>
<dbReference type="PANTHER" id="PTHR45825">
    <property type="entry name" value="GRANULE-BOUND STARCH SYNTHASE 1, CHLOROPLASTIC/AMYLOPLASTIC"/>
    <property type="match status" value="1"/>
</dbReference>
<reference evidence="6 7" key="1">
    <citation type="submission" date="2020-03" db="EMBL/GenBank/DDBJ databases">
        <title>Complete genome sequence of Shewanella sp.</title>
        <authorList>
            <person name="Kim Y.-S."/>
            <person name="Kim S.-J."/>
            <person name="Jung H.-K."/>
            <person name="Kim K.-H."/>
        </authorList>
    </citation>
    <scope>NUCLEOTIDE SEQUENCE [LARGE SCALE GENOMIC DNA]</scope>
    <source>
        <strain evidence="6 7">PN3F2</strain>
    </source>
</reference>
<dbReference type="Gene3D" id="3.40.50.2000">
    <property type="entry name" value="Glycogen Phosphorylase B"/>
    <property type="match status" value="2"/>
</dbReference>
<keyword evidence="3" id="KW-0328">Glycosyltransferase</keyword>
<keyword evidence="4" id="KW-0808">Transferase</keyword>
<dbReference type="PANTHER" id="PTHR45825:SF11">
    <property type="entry name" value="ALPHA AMYLASE DOMAIN-CONTAINING PROTEIN"/>
    <property type="match status" value="1"/>
</dbReference>
<feature type="domain" description="Starch synthase catalytic" evidence="5">
    <location>
        <begin position="2"/>
        <end position="98"/>
    </location>
</feature>
<dbReference type="Pfam" id="PF08323">
    <property type="entry name" value="Glyco_transf_5"/>
    <property type="match status" value="1"/>
</dbReference>
<keyword evidence="7" id="KW-1185">Reference proteome</keyword>
<dbReference type="RefSeq" id="WP_167677608.1">
    <property type="nucleotide sequence ID" value="NZ_CP050313.1"/>
</dbReference>
<dbReference type="EMBL" id="CP050313">
    <property type="protein sequence ID" value="QIR14644.1"/>
    <property type="molecule type" value="Genomic_DNA"/>
</dbReference>
<dbReference type="EC" id="2.4.1.21" evidence="2"/>
<gene>
    <name evidence="6" type="ORF">HBH39_09195</name>
</gene>
<comment type="catalytic activity">
    <reaction evidence="1">
        <text>[(1-&gt;4)-alpha-D-glucosyl](n) + ADP-alpha-D-glucose = [(1-&gt;4)-alpha-D-glucosyl](n+1) + ADP + H(+)</text>
        <dbReference type="Rhea" id="RHEA:18189"/>
        <dbReference type="Rhea" id="RHEA-COMP:9584"/>
        <dbReference type="Rhea" id="RHEA-COMP:9587"/>
        <dbReference type="ChEBI" id="CHEBI:15378"/>
        <dbReference type="ChEBI" id="CHEBI:15444"/>
        <dbReference type="ChEBI" id="CHEBI:57498"/>
        <dbReference type="ChEBI" id="CHEBI:456216"/>
        <dbReference type="EC" id="2.4.1.21"/>
    </reaction>
</comment>
<evidence type="ECO:0000259" key="5">
    <source>
        <dbReference type="Pfam" id="PF08323"/>
    </source>
</evidence>
<dbReference type="AlphaFoldDB" id="A0A6G9QJA4"/>
<dbReference type="Proteomes" id="UP000502608">
    <property type="component" value="Chromosome"/>
</dbReference>
<proteinExistence type="predicted"/>
<dbReference type="GO" id="GO:0005978">
    <property type="term" value="P:glycogen biosynthetic process"/>
    <property type="evidence" value="ECO:0007669"/>
    <property type="project" value="TreeGrafter"/>
</dbReference>
<dbReference type="GO" id="GO:0005829">
    <property type="term" value="C:cytosol"/>
    <property type="evidence" value="ECO:0007669"/>
    <property type="project" value="TreeGrafter"/>
</dbReference>
<evidence type="ECO:0000313" key="6">
    <source>
        <dbReference type="EMBL" id="QIR14644.1"/>
    </source>
</evidence>
<dbReference type="KEGG" id="saes:HBH39_09195"/>
<evidence type="ECO:0000313" key="7">
    <source>
        <dbReference type="Proteomes" id="UP000502608"/>
    </source>
</evidence>
<name>A0A6G9QJA4_9GAMM</name>
<accession>A0A6G9QJA4</accession>
<sequence length="305" mass="33898">MPCIFTIHNLALQGIRPYSGDESSFCHWFPQYVSTLLPIANTSVFDPRYTNCINPMRMGVVLSDKVHLVSTTYAEEVLKSSDYQKGFFGGEGLEADLKAKAEMGCVIGIINGCMYENMPKIESEQPKISSVDLLVDAENALLAWQAKTDVVSAVDSIALSRINQCKWQLIQQQHNQSSSDASTTNHCWPFLMTSVGRLTEQKVLILLQHLPDDVEPALSGKSVLEGLLIILARQQPQGIFILLGSGDKHIAKAVQSIAAKYSNFLFVNGYDETLSNTLYRQGDLFLMPSSFERKQWDGLLLNLNC</sequence>